<evidence type="ECO:0000259" key="4">
    <source>
        <dbReference type="PROSITE" id="PS51462"/>
    </source>
</evidence>
<dbReference type="PANTHER" id="PTHR43046:SF2">
    <property type="entry name" value="8-OXO-DGTP DIPHOSPHATASE-RELATED"/>
    <property type="match status" value="1"/>
</dbReference>
<dbReference type="AlphaFoldDB" id="A0A172TCH7"/>
<proteinExistence type="inferred from homology"/>
<evidence type="ECO:0000256" key="1">
    <source>
        <dbReference type="ARBA" id="ARBA00001946"/>
    </source>
</evidence>
<dbReference type="Gene3D" id="3.90.79.10">
    <property type="entry name" value="Nucleoside Triphosphate Pyrophosphohydrolase"/>
    <property type="match status" value="1"/>
</dbReference>
<dbReference type="Pfam" id="PF00293">
    <property type="entry name" value="NUDIX"/>
    <property type="match status" value="1"/>
</dbReference>
<dbReference type="PRINTS" id="PR00502">
    <property type="entry name" value="NUDIXFAMILY"/>
</dbReference>
<dbReference type="GO" id="GO:0016787">
    <property type="term" value="F:hydrolase activity"/>
    <property type="evidence" value="ECO:0007669"/>
    <property type="project" value="UniProtKB-KW"/>
</dbReference>
<sequence>MPLARADSGRVPKQRVGAGVAVLDHHNILLIRRADNGLWDIPGGAVESGEVVEDAARRELREETGVEAATLTLRGVFSGPTFQHTYPDGNVVEWVTVLFSAQWNGQSPRADDDAAQVAWYPLDALPAGLSPAAGRYLALIQTQTGQTQTGAAHA</sequence>
<dbReference type="SUPFAM" id="SSF55811">
    <property type="entry name" value="Nudix"/>
    <property type="match status" value="1"/>
</dbReference>
<keyword evidence="2 3" id="KW-0378">Hydrolase</keyword>
<feature type="domain" description="Nudix hydrolase" evidence="4">
    <location>
        <begin position="13"/>
        <end position="143"/>
    </location>
</feature>
<evidence type="ECO:0000313" key="5">
    <source>
        <dbReference type="EMBL" id="ANE44729.1"/>
    </source>
</evidence>
<dbReference type="InterPro" id="IPR020476">
    <property type="entry name" value="Nudix_hydrolase"/>
</dbReference>
<dbReference type="InterPro" id="IPR020084">
    <property type="entry name" value="NUDIX_hydrolase_CS"/>
</dbReference>
<organism evidence="5 6">
    <name type="scientific">Deinococcus puniceus</name>
    <dbReference type="NCBI Taxonomy" id="1182568"/>
    <lineage>
        <taxon>Bacteria</taxon>
        <taxon>Thermotogati</taxon>
        <taxon>Deinococcota</taxon>
        <taxon>Deinococci</taxon>
        <taxon>Deinococcales</taxon>
        <taxon>Deinococcaceae</taxon>
        <taxon>Deinococcus</taxon>
    </lineage>
</organism>
<evidence type="ECO:0000313" key="6">
    <source>
        <dbReference type="Proteomes" id="UP000077363"/>
    </source>
</evidence>
<comment type="cofactor">
    <cofactor evidence="1">
        <name>Mg(2+)</name>
        <dbReference type="ChEBI" id="CHEBI:18420"/>
    </cofactor>
</comment>
<dbReference type="PANTHER" id="PTHR43046">
    <property type="entry name" value="GDP-MANNOSE MANNOSYL HYDROLASE"/>
    <property type="match status" value="1"/>
</dbReference>
<evidence type="ECO:0000256" key="3">
    <source>
        <dbReference type="RuleBase" id="RU003476"/>
    </source>
</evidence>
<keyword evidence="6" id="KW-1185">Reference proteome</keyword>
<dbReference type="KEGG" id="dpu:SU48_03255"/>
<name>A0A172TCH7_9DEIO</name>
<dbReference type="InterPro" id="IPR015797">
    <property type="entry name" value="NUDIX_hydrolase-like_dom_sf"/>
</dbReference>
<dbReference type="PROSITE" id="PS51462">
    <property type="entry name" value="NUDIX"/>
    <property type="match status" value="1"/>
</dbReference>
<dbReference type="Proteomes" id="UP000077363">
    <property type="component" value="Chromosome"/>
</dbReference>
<dbReference type="EMBL" id="CP011387">
    <property type="protein sequence ID" value="ANE44729.1"/>
    <property type="molecule type" value="Genomic_DNA"/>
</dbReference>
<comment type="similarity">
    <text evidence="3">Belongs to the Nudix hydrolase family.</text>
</comment>
<reference evidence="5 6" key="1">
    <citation type="submission" date="2015-01" db="EMBL/GenBank/DDBJ databases">
        <title>Deinococcus puniceus/DY1/ whole genome sequencing.</title>
        <authorList>
            <person name="Kim M.K."/>
            <person name="Srinivasan S."/>
            <person name="Lee J.-J."/>
        </authorList>
    </citation>
    <scope>NUCLEOTIDE SEQUENCE [LARGE SCALE GENOMIC DNA]</scope>
    <source>
        <strain evidence="5 6">DY1</strain>
    </source>
</reference>
<dbReference type="PROSITE" id="PS00893">
    <property type="entry name" value="NUDIX_BOX"/>
    <property type="match status" value="1"/>
</dbReference>
<evidence type="ECO:0000256" key="2">
    <source>
        <dbReference type="ARBA" id="ARBA00022801"/>
    </source>
</evidence>
<accession>A0A172TCH7</accession>
<protein>
    <recommendedName>
        <fullName evidence="4">Nudix hydrolase domain-containing protein</fullName>
    </recommendedName>
</protein>
<dbReference type="InterPro" id="IPR000086">
    <property type="entry name" value="NUDIX_hydrolase_dom"/>
</dbReference>
<dbReference type="STRING" id="1182568.SU48_03255"/>
<dbReference type="PATRIC" id="fig|1182568.3.peg.682"/>
<gene>
    <name evidence="5" type="ORF">SU48_03255</name>
</gene>